<dbReference type="InterPro" id="IPR036869">
    <property type="entry name" value="J_dom_sf"/>
</dbReference>
<proteinExistence type="predicted"/>
<keyword evidence="1" id="KW-0143">Chaperone</keyword>
<evidence type="ECO:0000256" key="2">
    <source>
        <dbReference type="SAM" id="MobiDB-lite"/>
    </source>
</evidence>
<dbReference type="PANTHER" id="PTHR43096">
    <property type="entry name" value="DNAJ HOMOLOG 1, MITOCHONDRIAL-RELATED"/>
    <property type="match status" value="1"/>
</dbReference>
<evidence type="ECO:0000313" key="5">
    <source>
        <dbReference type="Proteomes" id="UP001519295"/>
    </source>
</evidence>
<evidence type="ECO:0000256" key="1">
    <source>
        <dbReference type="ARBA" id="ARBA00023186"/>
    </source>
</evidence>
<evidence type="ECO:0000313" key="4">
    <source>
        <dbReference type="EMBL" id="MBP2371984.1"/>
    </source>
</evidence>
<dbReference type="CDD" id="cd06257">
    <property type="entry name" value="DnaJ"/>
    <property type="match status" value="1"/>
</dbReference>
<keyword evidence="5" id="KW-1185">Reference proteome</keyword>
<dbReference type="EMBL" id="JAGINU010000004">
    <property type="protein sequence ID" value="MBP2371984.1"/>
    <property type="molecule type" value="Genomic_DNA"/>
</dbReference>
<protein>
    <submittedName>
        <fullName evidence="4">Curved DNA-binding protein CbpA</fullName>
    </submittedName>
</protein>
<feature type="compositionally biased region" description="Pro residues" evidence="2">
    <location>
        <begin position="112"/>
        <end position="136"/>
    </location>
</feature>
<evidence type="ECO:0000259" key="3">
    <source>
        <dbReference type="PROSITE" id="PS50076"/>
    </source>
</evidence>
<accession>A0ABS4W6Z3</accession>
<dbReference type="SMART" id="SM00271">
    <property type="entry name" value="DnaJ"/>
    <property type="match status" value="1"/>
</dbReference>
<gene>
    <name evidence="4" type="ORF">JOF36_007757</name>
</gene>
<dbReference type="PROSITE" id="PS50076">
    <property type="entry name" value="DNAJ_2"/>
    <property type="match status" value="1"/>
</dbReference>
<dbReference type="PRINTS" id="PR00625">
    <property type="entry name" value="JDOMAIN"/>
</dbReference>
<keyword evidence="4" id="KW-0238">DNA-binding</keyword>
<dbReference type="Proteomes" id="UP001519295">
    <property type="component" value="Unassembled WGS sequence"/>
</dbReference>
<feature type="region of interest" description="Disordered" evidence="2">
    <location>
        <begin position="106"/>
        <end position="142"/>
    </location>
</feature>
<dbReference type="GO" id="GO:0003677">
    <property type="term" value="F:DNA binding"/>
    <property type="evidence" value="ECO:0007669"/>
    <property type="project" value="UniProtKB-KW"/>
</dbReference>
<feature type="domain" description="J" evidence="3">
    <location>
        <begin position="9"/>
        <end position="73"/>
    </location>
</feature>
<dbReference type="InterPro" id="IPR001623">
    <property type="entry name" value="DnaJ_domain"/>
</dbReference>
<feature type="compositionally biased region" description="Low complexity" evidence="2">
    <location>
        <begin position="194"/>
        <end position="205"/>
    </location>
</feature>
<feature type="compositionally biased region" description="Low complexity" evidence="2">
    <location>
        <begin position="212"/>
        <end position="228"/>
    </location>
</feature>
<reference evidence="4 5" key="1">
    <citation type="submission" date="2021-03" db="EMBL/GenBank/DDBJ databases">
        <title>Sequencing the genomes of 1000 actinobacteria strains.</title>
        <authorList>
            <person name="Klenk H.-P."/>
        </authorList>
    </citation>
    <scope>NUCLEOTIDE SEQUENCE [LARGE SCALE GENOMIC DNA]</scope>
    <source>
        <strain evidence="4 5">DSM 45256</strain>
    </source>
</reference>
<organism evidence="4 5">
    <name type="scientific">Pseudonocardia parietis</name>
    <dbReference type="NCBI Taxonomy" id="570936"/>
    <lineage>
        <taxon>Bacteria</taxon>
        <taxon>Bacillati</taxon>
        <taxon>Actinomycetota</taxon>
        <taxon>Actinomycetes</taxon>
        <taxon>Pseudonocardiales</taxon>
        <taxon>Pseudonocardiaceae</taxon>
        <taxon>Pseudonocardia</taxon>
    </lineage>
</organism>
<sequence length="228" mass="23938">MTMPEPERDLYADLGVCCDASAEQVRRAYRALARPRHPDLKPELGAADRFGRVAAAFAVLSDPVRRAAYDLSRTASDIQDGDTDAAASARVYGDYAPAGEPAAFDDYAPVPDYAPDPPPPLAPQPAPPRPAPPPRSAAPAMGPPWAASRYVSRTAAPFPAGWAAGRIDHRRLGGRLLLKVWRLAPLPANRVGIGRTSSSTARRSGAAGGQATGSTRTSETTGSTRSTA</sequence>
<comment type="caution">
    <text evidence="4">The sequence shown here is derived from an EMBL/GenBank/DDBJ whole genome shotgun (WGS) entry which is preliminary data.</text>
</comment>
<dbReference type="SUPFAM" id="SSF46565">
    <property type="entry name" value="Chaperone J-domain"/>
    <property type="match status" value="1"/>
</dbReference>
<dbReference type="Pfam" id="PF00226">
    <property type="entry name" value="DnaJ"/>
    <property type="match status" value="1"/>
</dbReference>
<dbReference type="PANTHER" id="PTHR43096:SF52">
    <property type="entry name" value="DNAJ HOMOLOG 1, MITOCHONDRIAL-RELATED"/>
    <property type="match status" value="1"/>
</dbReference>
<dbReference type="Gene3D" id="1.10.287.110">
    <property type="entry name" value="DnaJ domain"/>
    <property type="match status" value="1"/>
</dbReference>
<name>A0ABS4W6Z3_9PSEU</name>
<feature type="region of interest" description="Disordered" evidence="2">
    <location>
        <begin position="189"/>
        <end position="228"/>
    </location>
</feature>